<dbReference type="EMBL" id="LR862153">
    <property type="protein sequence ID" value="CAD1836111.1"/>
    <property type="molecule type" value="Genomic_DNA"/>
</dbReference>
<proteinExistence type="inferred from homology"/>
<accession>A0A6V7PZB7</accession>
<name>A0A6V7PZB7_ANACO</name>
<protein>
    <submittedName>
        <fullName evidence="2">Uncharacterized protein</fullName>
    </submittedName>
</protein>
<reference evidence="2" key="1">
    <citation type="submission" date="2020-07" db="EMBL/GenBank/DDBJ databases">
        <authorList>
            <person name="Lin J."/>
        </authorList>
    </citation>
    <scope>NUCLEOTIDE SEQUENCE</scope>
</reference>
<dbReference type="PANTHER" id="PTHR47950:SF13">
    <property type="entry name" value="CYTOCHROME P450, FAMILY 76, SUBFAMILY G, POLYPEPTIDE 1"/>
    <property type="match status" value="1"/>
</dbReference>
<gene>
    <name evidence="2" type="ORF">CB5_LOCUS19322</name>
</gene>
<comment type="similarity">
    <text evidence="1">Belongs to the cytochrome P450 family.</text>
</comment>
<evidence type="ECO:0000256" key="1">
    <source>
        <dbReference type="ARBA" id="ARBA00010617"/>
    </source>
</evidence>
<dbReference type="PANTHER" id="PTHR47950">
    <property type="entry name" value="CYTOCHROME P450, FAMILY 76, SUBFAMILY C, POLYPEPTIDE 5-RELATED"/>
    <property type="match status" value="1"/>
</dbReference>
<evidence type="ECO:0000313" key="2">
    <source>
        <dbReference type="EMBL" id="CAD1836111.1"/>
    </source>
</evidence>
<organism evidence="2">
    <name type="scientific">Ananas comosus var. bracteatus</name>
    <name type="common">red pineapple</name>
    <dbReference type="NCBI Taxonomy" id="296719"/>
    <lineage>
        <taxon>Eukaryota</taxon>
        <taxon>Viridiplantae</taxon>
        <taxon>Streptophyta</taxon>
        <taxon>Embryophyta</taxon>
        <taxon>Tracheophyta</taxon>
        <taxon>Spermatophyta</taxon>
        <taxon>Magnoliopsida</taxon>
        <taxon>Liliopsida</taxon>
        <taxon>Poales</taxon>
        <taxon>Bromeliaceae</taxon>
        <taxon>Bromelioideae</taxon>
        <taxon>Ananas</taxon>
    </lineage>
</organism>
<sequence length="171" mass="18436">MAEHIGRALEIVGGLVKARVAERENGVRCGDEKKKDLLDVLLEFEGNGVDEPRKLSFDTINKVIVGPGDVARAGRFWPERFGEGGGGGCGGVQGPPPRVHPLRLRPPHVPRHPLVSRLLPRVLAALLLAFDWDLPPPPPPARADVDMGERMGISLRKAVALVAVPVPRRGT</sequence>
<dbReference type="AlphaFoldDB" id="A0A6V7PZB7"/>